<dbReference type="GO" id="GO:0005737">
    <property type="term" value="C:cytoplasm"/>
    <property type="evidence" value="ECO:0007669"/>
    <property type="project" value="InterPro"/>
</dbReference>
<protein>
    <recommendedName>
        <fullName evidence="2">glycine--tRNA ligase</fullName>
        <ecNumber evidence="2">6.1.1.14</ecNumber>
    </recommendedName>
</protein>
<dbReference type="eggNOG" id="KOG0143">
    <property type="taxonomic scope" value="Eukaryota"/>
</dbReference>
<reference evidence="9 10" key="1">
    <citation type="journal article" date="2013" name="Genome Biol.">
        <title>The genome sequence of the most widely cultivated cacao type and its use to identify candidate genes regulating pod color.</title>
        <authorList>
            <person name="Motamayor J.C."/>
            <person name="Mockaitis K."/>
            <person name="Schmutz J."/>
            <person name="Haiminen N."/>
            <person name="Iii D.L."/>
            <person name="Cornejo O."/>
            <person name="Findley S.D."/>
            <person name="Zheng P."/>
            <person name="Utro F."/>
            <person name="Royaert S."/>
            <person name="Saski C."/>
            <person name="Jenkins J."/>
            <person name="Podicheti R."/>
            <person name="Zhao M."/>
            <person name="Scheffler B.E."/>
            <person name="Stack J.C."/>
            <person name="Feltus F.A."/>
            <person name="Mustiga G.M."/>
            <person name="Amores F."/>
            <person name="Phillips W."/>
            <person name="Marelli J.P."/>
            <person name="May G.D."/>
            <person name="Shapiro H."/>
            <person name="Ma J."/>
            <person name="Bustamante C.D."/>
            <person name="Schnell R.J."/>
            <person name="Main D."/>
            <person name="Gilbert D."/>
            <person name="Parida L."/>
            <person name="Kuhn D.N."/>
        </authorList>
    </citation>
    <scope>NUCLEOTIDE SEQUENCE [LARGE SCALE GENOMIC DNA]</scope>
    <source>
        <strain evidence="10">cv. Matina 1-6</strain>
    </source>
</reference>
<evidence type="ECO:0000256" key="4">
    <source>
        <dbReference type="ARBA" id="ARBA00022741"/>
    </source>
</evidence>
<dbReference type="Pfam" id="PF02091">
    <property type="entry name" value="tRNA-synt_2e"/>
    <property type="match status" value="1"/>
</dbReference>
<evidence type="ECO:0000256" key="5">
    <source>
        <dbReference type="ARBA" id="ARBA00022840"/>
    </source>
</evidence>
<dbReference type="PANTHER" id="PTHR30075">
    <property type="entry name" value="GLYCYL-TRNA SYNTHETASE"/>
    <property type="match status" value="1"/>
</dbReference>
<dbReference type="EC" id="6.1.1.14" evidence="2"/>
<dbReference type="AlphaFoldDB" id="A0A061EKT1"/>
<dbReference type="InterPro" id="IPR002310">
    <property type="entry name" value="Gly-tRNA_ligase_asu"/>
</dbReference>
<keyword evidence="5" id="KW-0067">ATP-binding</keyword>
<dbReference type="SUPFAM" id="SSF51197">
    <property type="entry name" value="Clavaminate synthase-like"/>
    <property type="match status" value="1"/>
</dbReference>
<comment type="similarity">
    <text evidence="1">Belongs to the class-II aminoacyl-tRNA synthetase family.</text>
</comment>
<gene>
    <name evidence="9" type="ORF">TCM_020297</name>
</gene>
<sequence>MAFIRILHYPGDLDSSSEEIYGASAHSDYGMITLLVTDGVPGLQASFLDERQRRVTESFQSHISTSHSKTPGILGVGWMCSDAMQQHIDNLIVGAGTMNPLTYLSSLSSTMECCVLGAWGLGWEIWIDGMEITQFTYFRQVLSGEVEGKVAGKLPTRELTPAHIELVI</sequence>
<dbReference type="GO" id="GO:0005524">
    <property type="term" value="F:ATP binding"/>
    <property type="evidence" value="ECO:0007669"/>
    <property type="project" value="UniProtKB-KW"/>
</dbReference>
<dbReference type="HOGENOM" id="CLU_1589365_0_0_1"/>
<evidence type="ECO:0000256" key="3">
    <source>
        <dbReference type="ARBA" id="ARBA00022598"/>
    </source>
</evidence>
<accession>A0A061EKT1</accession>
<evidence type="ECO:0000313" key="9">
    <source>
        <dbReference type="EMBL" id="EOY05253.1"/>
    </source>
</evidence>
<dbReference type="PROSITE" id="PS50861">
    <property type="entry name" value="AA_TRNA_LIGASE_II_GLYAB"/>
    <property type="match status" value="1"/>
</dbReference>
<dbReference type="SUPFAM" id="SSF55681">
    <property type="entry name" value="Class II aaRS and biotin synthetases"/>
    <property type="match status" value="1"/>
</dbReference>
<dbReference type="Gene3D" id="2.60.120.330">
    <property type="entry name" value="B-lactam Antibiotic, Isopenicillin N Synthase, Chain"/>
    <property type="match status" value="1"/>
</dbReference>
<dbReference type="EMBL" id="CM001882">
    <property type="protein sequence ID" value="EOY05253.1"/>
    <property type="molecule type" value="Genomic_DNA"/>
</dbReference>
<dbReference type="InterPro" id="IPR045864">
    <property type="entry name" value="aa-tRNA-synth_II/BPL/LPL"/>
</dbReference>
<dbReference type="Gene3D" id="3.30.930.10">
    <property type="entry name" value="Bira Bifunctional Protein, Domain 2"/>
    <property type="match status" value="1"/>
</dbReference>
<evidence type="ECO:0000256" key="7">
    <source>
        <dbReference type="ARBA" id="ARBA00023146"/>
    </source>
</evidence>
<comment type="catalytic activity">
    <reaction evidence="8">
        <text>tRNA(Gly) + glycine + ATP = glycyl-tRNA(Gly) + AMP + diphosphate</text>
        <dbReference type="Rhea" id="RHEA:16013"/>
        <dbReference type="Rhea" id="RHEA-COMP:9664"/>
        <dbReference type="Rhea" id="RHEA-COMP:9683"/>
        <dbReference type="ChEBI" id="CHEBI:30616"/>
        <dbReference type="ChEBI" id="CHEBI:33019"/>
        <dbReference type="ChEBI" id="CHEBI:57305"/>
        <dbReference type="ChEBI" id="CHEBI:78442"/>
        <dbReference type="ChEBI" id="CHEBI:78522"/>
        <dbReference type="ChEBI" id="CHEBI:456215"/>
        <dbReference type="EC" id="6.1.1.14"/>
    </reaction>
</comment>
<dbReference type="GO" id="GO:0004820">
    <property type="term" value="F:glycine-tRNA ligase activity"/>
    <property type="evidence" value="ECO:0007669"/>
    <property type="project" value="UniProtKB-EC"/>
</dbReference>
<evidence type="ECO:0000256" key="8">
    <source>
        <dbReference type="ARBA" id="ARBA00047937"/>
    </source>
</evidence>
<keyword evidence="3" id="KW-0436">Ligase</keyword>
<dbReference type="Gramene" id="EOY05253">
    <property type="protein sequence ID" value="EOY05253"/>
    <property type="gene ID" value="TCM_020297"/>
</dbReference>
<evidence type="ECO:0000256" key="2">
    <source>
        <dbReference type="ARBA" id="ARBA00012829"/>
    </source>
</evidence>
<dbReference type="PRINTS" id="PR01044">
    <property type="entry name" value="TRNASYNTHGA"/>
</dbReference>
<keyword evidence="6" id="KW-0648">Protein biosynthesis</keyword>
<proteinExistence type="inferred from homology"/>
<evidence type="ECO:0000313" key="10">
    <source>
        <dbReference type="Proteomes" id="UP000026915"/>
    </source>
</evidence>
<evidence type="ECO:0000256" key="6">
    <source>
        <dbReference type="ARBA" id="ARBA00022917"/>
    </source>
</evidence>
<dbReference type="GO" id="GO:0006426">
    <property type="term" value="P:glycyl-tRNA aminoacylation"/>
    <property type="evidence" value="ECO:0007669"/>
    <property type="project" value="InterPro"/>
</dbReference>
<dbReference type="PANTHER" id="PTHR30075:SF2">
    <property type="entry name" value="GLYCINE--TRNA LIGASE, CHLOROPLASTIC_MITOCHONDRIAL 2"/>
    <property type="match status" value="1"/>
</dbReference>
<dbReference type="InterPro" id="IPR027443">
    <property type="entry name" value="IPNS-like_sf"/>
</dbReference>
<keyword evidence="4" id="KW-0547">Nucleotide-binding</keyword>
<dbReference type="InParanoid" id="A0A061EKT1"/>
<evidence type="ECO:0000256" key="1">
    <source>
        <dbReference type="ARBA" id="ARBA00008226"/>
    </source>
</evidence>
<dbReference type="InterPro" id="IPR006194">
    <property type="entry name" value="Gly-tRNA-synth_heterodimer"/>
</dbReference>
<dbReference type="Proteomes" id="UP000026915">
    <property type="component" value="Chromosome 4"/>
</dbReference>
<keyword evidence="7" id="KW-0030">Aminoacyl-tRNA synthetase</keyword>
<keyword evidence="10" id="KW-1185">Reference proteome</keyword>
<organism evidence="9 10">
    <name type="scientific">Theobroma cacao</name>
    <name type="common">Cacao</name>
    <name type="synonym">Cocoa</name>
    <dbReference type="NCBI Taxonomy" id="3641"/>
    <lineage>
        <taxon>Eukaryota</taxon>
        <taxon>Viridiplantae</taxon>
        <taxon>Streptophyta</taxon>
        <taxon>Embryophyta</taxon>
        <taxon>Tracheophyta</taxon>
        <taxon>Spermatophyta</taxon>
        <taxon>Magnoliopsida</taxon>
        <taxon>eudicotyledons</taxon>
        <taxon>Gunneridae</taxon>
        <taxon>Pentapetalae</taxon>
        <taxon>rosids</taxon>
        <taxon>malvids</taxon>
        <taxon>Malvales</taxon>
        <taxon>Malvaceae</taxon>
        <taxon>Byttnerioideae</taxon>
        <taxon>Theobroma</taxon>
    </lineage>
</organism>
<name>A0A061EKT1_THECC</name>